<comment type="caution">
    <text evidence="1">The sequence shown here is derived from an EMBL/GenBank/DDBJ whole genome shotgun (WGS) entry which is preliminary data.</text>
</comment>
<accession>A0A0R1WIF7</accession>
<reference evidence="1 2" key="1">
    <citation type="journal article" date="2015" name="Genome Announc.">
        <title>Expanding the biotechnology potential of lactobacilli through comparative genomics of 213 strains and associated genera.</title>
        <authorList>
            <person name="Sun Z."/>
            <person name="Harris H.M."/>
            <person name="McCann A."/>
            <person name="Guo C."/>
            <person name="Argimon S."/>
            <person name="Zhang W."/>
            <person name="Yang X."/>
            <person name="Jeffery I.B."/>
            <person name="Cooney J.C."/>
            <person name="Kagawa T.F."/>
            <person name="Liu W."/>
            <person name="Song Y."/>
            <person name="Salvetti E."/>
            <person name="Wrobel A."/>
            <person name="Rasinkangas P."/>
            <person name="Parkhill J."/>
            <person name="Rea M.C."/>
            <person name="O'Sullivan O."/>
            <person name="Ritari J."/>
            <person name="Douillard F.P."/>
            <person name="Paul Ross R."/>
            <person name="Yang R."/>
            <person name="Briner A.E."/>
            <person name="Felis G.E."/>
            <person name="de Vos W.M."/>
            <person name="Barrangou R."/>
            <person name="Klaenhammer T.R."/>
            <person name="Caufield P.W."/>
            <person name="Cui Y."/>
            <person name="Zhang H."/>
            <person name="O'Toole P.W."/>
        </authorList>
    </citation>
    <scope>NUCLEOTIDE SEQUENCE [LARGE SCALE GENOMIC DNA]</scope>
    <source>
        <strain evidence="1 2">DSM 16982</strain>
    </source>
</reference>
<evidence type="ECO:0000313" key="2">
    <source>
        <dbReference type="Proteomes" id="UP000051302"/>
    </source>
</evidence>
<name>A0A0R1WIF7_9LACO</name>
<dbReference type="PATRIC" id="fig|1423774.3.peg.2709"/>
<dbReference type="SUPFAM" id="SSF49899">
    <property type="entry name" value="Concanavalin A-like lectins/glucanases"/>
    <property type="match status" value="1"/>
</dbReference>
<sequence>MSRLNVFKKITLICIGIFLLIINYPATIIKAADANTDFQNALATTPKGLAWRDDDFTVADFAKAYQNRVANGTSDGNNSNTLVAQNASRTNNAKITQSTNPNTPNTSVIQMTNATWQTGAVWGNMANDNYFDTTHEQTASMWIYFGRVSGVTPADGMAFVLHNDPNGGDSIALSGDGIPVNGQSLGVWGADWQIKNDRPEQLSKTAIQKSWALEFDTFSNFETSNITGEGNTFDNTISSNLQRSDQHIAANYPADPTIYTNGTGNSGRNYFTMAHKQPNIFSTYATPPTNLVDSKWHHITIKWTPINDASGNLSYAYNDKNPTTGTPLTPQAQETYLIDLPKLGITSTNKKLYWGFTGSTGKNYQNNLIVFESIPSFVDAEAKSAVYDDTQGGTQITNSNNLVDPNADIRYTYSLNYKGWTRTWNNINALMKVPDNVTFTSGTITYPESSTNKNPRPIPAEVFSNVTNSQLEYLLPEGLDPDSRNAQIELKGHTVTKAPTQLTVPSVHSSFEGDNLITGADTQAFKIRARKLSLESSSPNPITLKPHESTTVPGKVTYVGTGSVPSFTTMNVYQTLNGTTTNLGKIVDSSGNFNLNFNADQLNKINTLSFYVTDSLGNTSNSITRQINVGGLLSFGYIQDQVLFKPTNGSFGNQIIPRKDNWQIDVVDSREMGSNWTVQAKASDLILTEDLQTPLKGNLIYRDSSGKDHNLLNNAINVATHTKDIEESQTKNITDSWTTNSGILLSMENGNVEGSYQGEIQWILLDSIPNI</sequence>
<gene>
    <name evidence="1" type="ORF">FD31_GL002608</name>
</gene>
<dbReference type="RefSeq" id="WP_057891687.1">
    <property type="nucleotide sequence ID" value="NZ_AZFV01000008.1"/>
</dbReference>
<dbReference type="STRING" id="1423774.FD31_GL002608"/>
<evidence type="ECO:0008006" key="3">
    <source>
        <dbReference type="Google" id="ProtNLM"/>
    </source>
</evidence>
<dbReference type="InterPro" id="IPR013320">
    <property type="entry name" value="ConA-like_dom_sf"/>
</dbReference>
<keyword evidence="2" id="KW-1185">Reference proteome</keyword>
<dbReference type="Gene3D" id="2.60.120.200">
    <property type="match status" value="1"/>
</dbReference>
<dbReference type="AlphaFoldDB" id="A0A0R1WIF7"/>
<evidence type="ECO:0000313" key="1">
    <source>
        <dbReference type="EMBL" id="KRM17623.1"/>
    </source>
</evidence>
<proteinExistence type="predicted"/>
<organism evidence="1 2">
    <name type="scientific">Companilactobacillus nantensis DSM 16982</name>
    <dbReference type="NCBI Taxonomy" id="1423774"/>
    <lineage>
        <taxon>Bacteria</taxon>
        <taxon>Bacillati</taxon>
        <taxon>Bacillota</taxon>
        <taxon>Bacilli</taxon>
        <taxon>Lactobacillales</taxon>
        <taxon>Lactobacillaceae</taxon>
        <taxon>Companilactobacillus</taxon>
    </lineage>
</organism>
<dbReference type="Proteomes" id="UP000051302">
    <property type="component" value="Unassembled WGS sequence"/>
</dbReference>
<protein>
    <recommendedName>
        <fullName evidence="3">Extracellular protein</fullName>
    </recommendedName>
</protein>
<dbReference type="EMBL" id="AZFV01000008">
    <property type="protein sequence ID" value="KRM17623.1"/>
    <property type="molecule type" value="Genomic_DNA"/>
</dbReference>